<dbReference type="NCBIfam" id="TIGR00860">
    <property type="entry name" value="LIC"/>
    <property type="match status" value="1"/>
</dbReference>
<protein>
    <recommendedName>
        <fullName evidence="30">Ribosomal oxygenase 2</fullName>
        <ecNumber evidence="34">1.14.11.79</ecNumber>
    </recommendedName>
    <alternativeName>
        <fullName evidence="31">Bifunctional lysine-specific demethylase and histidyl-hydroxylase MINA</fullName>
    </alternativeName>
    <alternativeName>
        <fullName evidence="27">GABA(C) receptor</fullName>
    </alternativeName>
    <alternativeName>
        <fullName evidence="32">Histone lysine demethylase MINA</fullName>
    </alternativeName>
    <alternativeName>
        <fullName evidence="33">MYC-induced nuclear antigen</fullName>
    </alternativeName>
</protein>
<comment type="catalytic activity">
    <reaction evidence="26">
        <text>chloride(in) = chloride(out)</text>
        <dbReference type="Rhea" id="RHEA:29823"/>
        <dbReference type="ChEBI" id="CHEBI:17996"/>
    </reaction>
</comment>
<dbReference type="SUPFAM" id="SSF90112">
    <property type="entry name" value="Neurotransmitter-gated ion-channel transmembrane pore"/>
    <property type="match status" value="1"/>
</dbReference>
<evidence type="ECO:0000256" key="29">
    <source>
        <dbReference type="ARBA" id="ARBA00034314"/>
    </source>
</evidence>
<evidence type="ECO:0000256" key="25">
    <source>
        <dbReference type="ARBA" id="ARBA00023303"/>
    </source>
</evidence>
<evidence type="ECO:0000256" key="28">
    <source>
        <dbReference type="ARBA" id="ARBA00034104"/>
    </source>
</evidence>
<keyword evidence="24" id="KW-0628">Postsynaptic cell membrane</keyword>
<dbReference type="FunFam" id="2.70.170.10:FF:000007">
    <property type="entry name" value="Gamma-aminobutyric acid type A receptor rho2 subunit"/>
    <property type="match status" value="1"/>
</dbReference>
<evidence type="ECO:0000256" key="5">
    <source>
        <dbReference type="ARBA" id="ARBA00022517"/>
    </source>
</evidence>
<evidence type="ECO:0000256" key="3">
    <source>
        <dbReference type="ARBA" id="ARBA00022448"/>
    </source>
</evidence>
<evidence type="ECO:0000256" key="23">
    <source>
        <dbReference type="ARBA" id="ARBA00023242"/>
    </source>
</evidence>
<dbReference type="GO" id="GO:0036139">
    <property type="term" value="F:peptidyl-histidine dioxygenase activity"/>
    <property type="evidence" value="ECO:0007669"/>
    <property type="project" value="UniProtKB-EC"/>
</dbReference>
<dbReference type="Pfam" id="PF20514">
    <property type="entry name" value="WHD_ROXA"/>
    <property type="match status" value="1"/>
</dbReference>
<evidence type="ECO:0000256" key="12">
    <source>
        <dbReference type="ARBA" id="ARBA00023002"/>
    </source>
</evidence>
<evidence type="ECO:0000256" key="15">
    <source>
        <dbReference type="ARBA" id="ARBA00023018"/>
    </source>
</evidence>
<evidence type="ECO:0000259" key="41">
    <source>
        <dbReference type="PROSITE" id="PS51184"/>
    </source>
</evidence>
<dbReference type="PANTHER" id="PTHR13096:SF7">
    <property type="entry name" value="RIBOSOMAL OXYGENASE 2"/>
    <property type="match status" value="1"/>
</dbReference>
<evidence type="ECO:0000256" key="26">
    <source>
        <dbReference type="ARBA" id="ARBA00024167"/>
    </source>
</evidence>
<dbReference type="Proteomes" id="UP000322234">
    <property type="component" value="Unassembled WGS sequence"/>
</dbReference>
<dbReference type="InterPro" id="IPR039994">
    <property type="entry name" value="NO66-like"/>
</dbReference>
<evidence type="ECO:0000256" key="21">
    <source>
        <dbReference type="ARBA" id="ARBA00023180"/>
    </source>
</evidence>
<evidence type="ECO:0000256" key="36">
    <source>
        <dbReference type="ARBA" id="ARBA00047687"/>
    </source>
</evidence>
<dbReference type="FunFam" id="1.20.58.390:FF:000005">
    <property type="entry name" value="Putative gamma-aminobutyric acid receptor subunit rho-2-like"/>
    <property type="match status" value="1"/>
</dbReference>
<evidence type="ECO:0000256" key="9">
    <source>
        <dbReference type="ARBA" id="ARBA00022729"/>
    </source>
</evidence>
<dbReference type="InterPro" id="IPR036734">
    <property type="entry name" value="Neur_chan_lig-bd_sf"/>
</dbReference>
<dbReference type="EC" id="1.14.11.79" evidence="34"/>
<dbReference type="InterPro" id="IPR006028">
    <property type="entry name" value="GABAA/Glycine_rcpt"/>
</dbReference>
<evidence type="ECO:0000256" key="6">
    <source>
        <dbReference type="ARBA" id="ARBA00022553"/>
    </source>
</evidence>
<name>A0A6B0R0K2_9CETA</name>
<dbReference type="FunFam" id="2.60.120.650:FF:000032">
    <property type="entry name" value="Ribosomal oxygenase 2"/>
    <property type="match status" value="1"/>
</dbReference>
<dbReference type="GO" id="GO:0005230">
    <property type="term" value="F:extracellular ligand-gated monoatomic ion channel activity"/>
    <property type="evidence" value="ECO:0007669"/>
    <property type="project" value="InterPro"/>
</dbReference>
<dbReference type="InterPro" id="IPR038050">
    <property type="entry name" value="Neuro_actylchol_rec"/>
</dbReference>
<evidence type="ECO:0000256" key="34">
    <source>
        <dbReference type="ARBA" id="ARBA00035031"/>
    </source>
</evidence>
<evidence type="ECO:0000256" key="33">
    <source>
        <dbReference type="ARBA" id="ARBA00034372"/>
    </source>
</evidence>
<evidence type="ECO:0000256" key="31">
    <source>
        <dbReference type="ARBA" id="ARBA00034359"/>
    </source>
</evidence>
<dbReference type="CDD" id="cd19059">
    <property type="entry name" value="LGIC_TM_GABAAR_rho"/>
    <property type="match status" value="1"/>
</dbReference>
<dbReference type="Gene3D" id="1.20.58.390">
    <property type="entry name" value="Neurotransmitter-gated ion-channel transmembrane domain"/>
    <property type="match status" value="1"/>
</dbReference>
<dbReference type="PRINTS" id="PR00253">
    <property type="entry name" value="GABAARECEPTR"/>
</dbReference>
<dbReference type="PROSITE" id="PS00236">
    <property type="entry name" value="NEUROTR_ION_CHANNEL"/>
    <property type="match status" value="1"/>
</dbReference>
<evidence type="ECO:0000256" key="20">
    <source>
        <dbReference type="ARBA" id="ARBA00023173"/>
    </source>
</evidence>
<dbReference type="SUPFAM" id="SSF51197">
    <property type="entry name" value="Clavaminate synthase-like"/>
    <property type="match status" value="1"/>
</dbReference>
<keyword evidence="12" id="KW-0560">Oxidoreductase</keyword>
<evidence type="ECO:0000256" key="8">
    <source>
        <dbReference type="ARBA" id="ARBA00022723"/>
    </source>
</evidence>
<dbReference type="GO" id="GO:0046872">
    <property type="term" value="F:metal ion binding"/>
    <property type="evidence" value="ECO:0007669"/>
    <property type="project" value="UniProtKB-KW"/>
</dbReference>
<feature type="transmembrane region" description="Helical" evidence="39">
    <location>
        <begin position="304"/>
        <end position="323"/>
    </location>
</feature>
<evidence type="ECO:0000256" key="10">
    <source>
        <dbReference type="ARBA" id="ARBA00022964"/>
    </source>
</evidence>
<dbReference type="InterPro" id="IPR006202">
    <property type="entry name" value="Neur_chan_lig-bd"/>
</dbReference>
<gene>
    <name evidence="42" type="ORF">E5288_WYG012518</name>
</gene>
<keyword evidence="17 39" id="KW-0472">Membrane</keyword>
<keyword evidence="5" id="KW-0690">Ribosome biogenesis</keyword>
<evidence type="ECO:0000256" key="19">
    <source>
        <dbReference type="ARBA" id="ARBA00023163"/>
    </source>
</evidence>
<keyword evidence="18" id="KW-1015">Disulfide bond</keyword>
<evidence type="ECO:0000256" key="1">
    <source>
        <dbReference type="ARBA" id="ARBA00001954"/>
    </source>
</evidence>
<evidence type="ECO:0000256" key="2">
    <source>
        <dbReference type="ARBA" id="ARBA00004604"/>
    </source>
</evidence>
<keyword evidence="13" id="KW-0408">Iron</keyword>
<evidence type="ECO:0000313" key="43">
    <source>
        <dbReference type="Proteomes" id="UP000322234"/>
    </source>
</evidence>
<feature type="domain" description="JmjC" evidence="41">
    <location>
        <begin position="699"/>
        <end position="831"/>
    </location>
</feature>
<keyword evidence="7 39" id="KW-0812">Transmembrane</keyword>
<keyword evidence="20" id="KW-0869">Chloride channel</keyword>
<evidence type="ECO:0000256" key="37">
    <source>
        <dbReference type="ARBA" id="ARBA00049465"/>
    </source>
</evidence>
<dbReference type="PRINTS" id="PR00252">
    <property type="entry name" value="NRIONCHANNEL"/>
</dbReference>
<dbReference type="GO" id="GO:0045211">
    <property type="term" value="C:postsynaptic membrane"/>
    <property type="evidence" value="ECO:0007669"/>
    <property type="project" value="UniProtKB-SubCell"/>
</dbReference>
<evidence type="ECO:0000256" key="17">
    <source>
        <dbReference type="ARBA" id="ARBA00023136"/>
    </source>
</evidence>
<dbReference type="Gene3D" id="2.70.170.10">
    <property type="entry name" value="Neurotransmitter-gated ion-channel ligand-binding domain"/>
    <property type="match status" value="1"/>
</dbReference>
<evidence type="ECO:0000256" key="18">
    <source>
        <dbReference type="ARBA" id="ARBA00023157"/>
    </source>
</evidence>
<dbReference type="PANTHER" id="PTHR13096">
    <property type="entry name" value="MINA53 MYC INDUCED NUCLEAR ANTIGEN"/>
    <property type="match status" value="1"/>
</dbReference>
<accession>A0A6B0R0K2</accession>
<proteinExistence type="inferred from homology"/>
<keyword evidence="4" id="KW-1003">Cell membrane</keyword>
<keyword evidence="22" id="KW-0868">Chloride</keyword>
<dbReference type="Pfam" id="PF08007">
    <property type="entry name" value="JmjC_2"/>
    <property type="match status" value="1"/>
</dbReference>
<keyword evidence="15" id="KW-0770">Synapse</keyword>
<keyword evidence="3" id="KW-0813">Transport</keyword>
<dbReference type="InterPro" id="IPR036719">
    <property type="entry name" value="Neuro-gated_channel_TM_sf"/>
</dbReference>
<comment type="subcellular location">
    <subcellularLocation>
        <location evidence="2">Nucleus</location>
        <location evidence="2">Nucleolus</location>
    </subcellularLocation>
    <subcellularLocation>
        <location evidence="28">Postsynaptic cell membrane</location>
        <topology evidence="28">Multi-pass membrane protein</topology>
    </subcellularLocation>
</comment>
<reference evidence="42" key="1">
    <citation type="submission" date="2019-10" db="EMBL/GenBank/DDBJ databases">
        <title>The sequence and de novo assembly of the wild yak genome.</title>
        <authorList>
            <person name="Liu Y."/>
        </authorList>
    </citation>
    <scope>NUCLEOTIDE SEQUENCE [LARGE SCALE GENOMIC DNA]</scope>
    <source>
        <strain evidence="42">WY2019</strain>
    </source>
</reference>
<keyword evidence="21" id="KW-0325">Glycoprotein</keyword>
<dbReference type="Gene3D" id="1.10.10.1500">
    <property type="entry name" value="JmjC domain-containing ribosomal oxygenase (ROX), dimer domain"/>
    <property type="match status" value="1"/>
</dbReference>
<keyword evidence="19" id="KW-0804">Transcription</keyword>
<dbReference type="SUPFAM" id="SSF63712">
    <property type="entry name" value="Nicotinic receptor ligand binding domain-like"/>
    <property type="match status" value="1"/>
</dbReference>
<keyword evidence="11 39" id="KW-1133">Transmembrane helix</keyword>
<dbReference type="PROSITE" id="PS51184">
    <property type="entry name" value="JMJC"/>
    <property type="match status" value="1"/>
</dbReference>
<evidence type="ECO:0000256" key="11">
    <source>
        <dbReference type="ARBA" id="ARBA00022989"/>
    </source>
</evidence>
<evidence type="ECO:0000256" key="38">
    <source>
        <dbReference type="SAM" id="MobiDB-lite"/>
    </source>
</evidence>
<comment type="caution">
    <text evidence="42">The sequence shown here is derived from an EMBL/GenBank/DDBJ whole genome shotgun (WGS) entry which is preliminary data.</text>
</comment>
<dbReference type="Pfam" id="PF02932">
    <property type="entry name" value="Neur_chan_memb"/>
    <property type="match status" value="1"/>
</dbReference>
<keyword evidence="43" id="KW-1185">Reference proteome</keyword>
<comment type="similarity">
    <text evidence="29">Belongs to the ROX family. MINA53 subfamily.</text>
</comment>
<dbReference type="Gene3D" id="3.90.930.40">
    <property type="match status" value="1"/>
</dbReference>
<dbReference type="GO" id="GO:0051864">
    <property type="term" value="F:histone H3K36 demethylase activity"/>
    <property type="evidence" value="ECO:0007669"/>
    <property type="project" value="TreeGrafter"/>
</dbReference>
<comment type="cofactor">
    <cofactor evidence="1">
        <name>Fe(2+)</name>
        <dbReference type="ChEBI" id="CHEBI:29033"/>
    </cofactor>
</comment>
<evidence type="ECO:0000256" key="40">
    <source>
        <dbReference type="SAM" id="SignalP"/>
    </source>
</evidence>
<evidence type="ECO:0000256" key="24">
    <source>
        <dbReference type="ARBA" id="ARBA00023257"/>
    </source>
</evidence>
<dbReference type="InterPro" id="IPR018000">
    <property type="entry name" value="Neurotransmitter_ion_chnl_CS"/>
</dbReference>
<keyword evidence="14" id="KW-0805">Transcription regulation</keyword>
<evidence type="ECO:0000256" key="13">
    <source>
        <dbReference type="ARBA" id="ARBA00023004"/>
    </source>
</evidence>
<dbReference type="InterPro" id="IPR003347">
    <property type="entry name" value="JmjC_dom"/>
</dbReference>
<sequence length="1023" mass="115679">MILASQLVFFTCIWITLMPNASAVAEIKTPHPRCSSSMEQTRYSKQETRMRKEDSSKVWPLKYKQILHIEDHDFAMRPGFGGSPVPVGIDVQVESIDSISEVDMDFTMTFYLRHYWKDERLAFPSKTNKSMTFDHRLIKKIWVPDIFFVHSKRSFIHDTTVENIMLRVHPDGSVLFSVRITVSAMCFMDFSRFPLDTQNCSLELESYAYNEEDLMLYWKHGNKSLNTDEHISLSQFFIEEFSASSGFAFYSSTGWYNRLFINFVLRRHIFFFVLQTYFPAMLMVMLSWVSFWIDRRAVPARVSLGITTVLTMSTILSGVSASMPQVSYIKAVDVYLWVSSLFVFLSVIEYAAVNYLTTVEERKRFKKTRKISRMYSIEATQAMAFDGCYHDYKTDMDQTSFSLHSEEDALQGRCIGNLSADSPRIQRRKSLGGQCPSGTARSGLPTAVSSYSQGMRPLEAGATLVPPAGTPLPGRSHGPLGSSQGAGNIGGSLHPGAHVRTGCSGRRRLAAARIPYRRKDLLGFSGVGPGVAEARRPVALILLLGNFQFACPHCLVLKTAMPKKARPAGDGKEQGPVPKQVKVEAACGPSSPLNFDSPSGLFESFISPIKTETFFKEFWEQKPLLIQRDDPALATYYQSLFRLSDLKSLCSWGIYYGRDVNVCRCVHGKKKVLNKDGRVHFLQLRQDFDQKRATIQFHQPQRFKDELWRIQEKLECYFGSLVGSNVYITPAGAQGLPPHYDDVEVFILQLEGEKHWRLYQPTVPLAREYSVEAEDRIGRPTHEFTLKPGDLLYFPRGTIHQADTPEGLAHSTHVTISTYQSSSWGDFLLDTISGLVFDTAKADVALRAGIPRQLLLQAESTAVATRLSGFLRMLADRLEGTKELPSADMKKDFAMNRLPPYYMGDRAKLVAPGGQLPGLDSTVRLQFRDHVVLTVGPYQDPSDETRGEMVYVYHSLRNRRDTHMMGNEETESYGLRFPLSYMDALKQIWNSSAISVKDLKLTTDEEKQNLVLSLWTECLIQVV</sequence>
<keyword evidence="16" id="KW-0406">Ion transport</keyword>
<comment type="catalytic activity">
    <reaction evidence="37">
        <text>L-histidyl-[protein] + 2-oxoglutarate + O2 = (3S)-3-hydroxy-L-histidyl-[protein] + succinate + CO2</text>
        <dbReference type="Rhea" id="RHEA:54256"/>
        <dbReference type="Rhea" id="RHEA-COMP:9745"/>
        <dbReference type="Rhea" id="RHEA-COMP:13840"/>
        <dbReference type="ChEBI" id="CHEBI:15379"/>
        <dbReference type="ChEBI" id="CHEBI:16526"/>
        <dbReference type="ChEBI" id="CHEBI:16810"/>
        <dbReference type="ChEBI" id="CHEBI:29979"/>
        <dbReference type="ChEBI" id="CHEBI:30031"/>
        <dbReference type="ChEBI" id="CHEBI:138021"/>
        <dbReference type="EC" id="1.14.11.79"/>
    </reaction>
</comment>
<dbReference type="InterPro" id="IPR006029">
    <property type="entry name" value="Neurotrans-gated_channel_TM"/>
</dbReference>
<keyword evidence="23" id="KW-0539">Nucleus</keyword>
<feature type="signal peptide" evidence="40">
    <location>
        <begin position="1"/>
        <end position="23"/>
    </location>
</feature>
<keyword evidence="10" id="KW-0223">Dioxygenase</keyword>
<evidence type="ECO:0000256" key="35">
    <source>
        <dbReference type="ARBA" id="ARBA00046256"/>
    </source>
</evidence>
<comment type="catalytic activity">
    <reaction evidence="36">
        <text>L-histidyl-[ribosomal protein uL15] + 2-oxoglutarate + O2 = (3S)-3-hydroxy-L-histidyl-[ribosomal protein uL15] + succinate + CO2</text>
        <dbReference type="Rhea" id="RHEA:54024"/>
        <dbReference type="Rhea" id="RHEA-COMP:13760"/>
        <dbReference type="Rhea" id="RHEA-COMP:13761"/>
        <dbReference type="ChEBI" id="CHEBI:15379"/>
        <dbReference type="ChEBI" id="CHEBI:16526"/>
        <dbReference type="ChEBI" id="CHEBI:16810"/>
        <dbReference type="ChEBI" id="CHEBI:29979"/>
        <dbReference type="ChEBI" id="CHEBI:30031"/>
        <dbReference type="ChEBI" id="CHEBI:138021"/>
    </reaction>
</comment>
<evidence type="ECO:0000313" key="42">
    <source>
        <dbReference type="EMBL" id="MXQ82076.1"/>
    </source>
</evidence>
<dbReference type="InterPro" id="IPR046799">
    <property type="entry name" value="ROXA-like_wH"/>
</dbReference>
<dbReference type="EMBL" id="VBQZ03000010">
    <property type="protein sequence ID" value="MXQ82076.1"/>
    <property type="molecule type" value="Genomic_DNA"/>
</dbReference>
<dbReference type="CDD" id="cd19005">
    <property type="entry name" value="LGIC_ECD_GABAAR_rho"/>
    <property type="match status" value="1"/>
</dbReference>
<evidence type="ECO:0000256" key="16">
    <source>
        <dbReference type="ARBA" id="ARBA00023065"/>
    </source>
</evidence>
<keyword evidence="25" id="KW-0407">Ion channel</keyword>
<dbReference type="InterPro" id="IPR006201">
    <property type="entry name" value="Neur_channel"/>
</dbReference>
<evidence type="ECO:0000256" key="27">
    <source>
        <dbReference type="ARBA" id="ARBA00031054"/>
    </source>
</evidence>
<feature type="region of interest" description="Disordered" evidence="38">
    <location>
        <begin position="462"/>
        <end position="489"/>
    </location>
</feature>
<comment type="function">
    <text evidence="35">Oxygenase that can act as both a histone lysine demethylase and a ribosomal histidine hydroxylase. Is involved in the demethylation of trimethylated 'Lys-9' on histone H3 (H3K9me3), leading to an increase in ribosomal RNA expression. Also catalyzes the hydroxylation of 60S ribosomal protein L27a on 'His-39'. May play an important role in cell growth and survival. May be involved in ribosome biogenesis, most likely during the assembly process of pre-ribosomal particles.</text>
</comment>
<evidence type="ECO:0000256" key="7">
    <source>
        <dbReference type="ARBA" id="ARBA00022692"/>
    </source>
</evidence>
<organism evidence="42 43">
    <name type="scientific">Bos mutus</name>
    <name type="common">wild yak</name>
    <dbReference type="NCBI Taxonomy" id="72004"/>
    <lineage>
        <taxon>Eukaryota</taxon>
        <taxon>Metazoa</taxon>
        <taxon>Chordata</taxon>
        <taxon>Craniata</taxon>
        <taxon>Vertebrata</taxon>
        <taxon>Euteleostomi</taxon>
        <taxon>Mammalia</taxon>
        <taxon>Eutheria</taxon>
        <taxon>Laurasiatheria</taxon>
        <taxon>Artiodactyla</taxon>
        <taxon>Ruminantia</taxon>
        <taxon>Pecora</taxon>
        <taxon>Bovidae</taxon>
        <taxon>Bovinae</taxon>
        <taxon>Bos</taxon>
    </lineage>
</organism>
<dbReference type="Gene3D" id="2.60.120.650">
    <property type="entry name" value="Cupin"/>
    <property type="match status" value="1"/>
</dbReference>
<feature type="transmembrane region" description="Helical" evidence="39">
    <location>
        <begin position="269"/>
        <end position="292"/>
    </location>
</feature>
<feature type="chain" id="PRO_5036455065" description="Ribosomal oxygenase 2" evidence="40">
    <location>
        <begin position="24"/>
        <end position="1023"/>
    </location>
</feature>
<keyword evidence="6" id="KW-0597">Phosphoprotein</keyword>
<evidence type="ECO:0000256" key="22">
    <source>
        <dbReference type="ARBA" id="ARBA00023214"/>
    </source>
</evidence>
<evidence type="ECO:0000256" key="30">
    <source>
        <dbReference type="ARBA" id="ARBA00034334"/>
    </source>
</evidence>
<dbReference type="AlphaFoldDB" id="A0A6B0R0K2"/>
<evidence type="ECO:0000256" key="14">
    <source>
        <dbReference type="ARBA" id="ARBA00023015"/>
    </source>
</evidence>
<dbReference type="GO" id="GO:0042254">
    <property type="term" value="P:ribosome biogenesis"/>
    <property type="evidence" value="ECO:0007669"/>
    <property type="project" value="UniProtKB-KW"/>
</dbReference>
<evidence type="ECO:0000256" key="32">
    <source>
        <dbReference type="ARBA" id="ARBA00034360"/>
    </source>
</evidence>
<dbReference type="GO" id="GO:0005254">
    <property type="term" value="F:chloride channel activity"/>
    <property type="evidence" value="ECO:0007669"/>
    <property type="project" value="UniProtKB-KW"/>
</dbReference>
<feature type="transmembrane region" description="Helical" evidence="39">
    <location>
        <begin position="335"/>
        <end position="357"/>
    </location>
</feature>
<keyword evidence="8" id="KW-0479">Metal-binding</keyword>
<evidence type="ECO:0000256" key="39">
    <source>
        <dbReference type="SAM" id="Phobius"/>
    </source>
</evidence>
<dbReference type="GO" id="GO:0032453">
    <property type="term" value="F:histone H3K4 demethylase activity"/>
    <property type="evidence" value="ECO:0007669"/>
    <property type="project" value="TreeGrafter"/>
</dbReference>
<keyword evidence="9 40" id="KW-0732">Signal</keyword>
<dbReference type="GO" id="GO:0005730">
    <property type="term" value="C:nucleolus"/>
    <property type="evidence" value="ECO:0007669"/>
    <property type="project" value="UniProtKB-SubCell"/>
</dbReference>
<dbReference type="Pfam" id="PF02931">
    <property type="entry name" value="Neur_chan_LBD"/>
    <property type="match status" value="1"/>
</dbReference>
<dbReference type="GO" id="GO:0004888">
    <property type="term" value="F:transmembrane signaling receptor activity"/>
    <property type="evidence" value="ECO:0007669"/>
    <property type="project" value="InterPro"/>
</dbReference>
<evidence type="ECO:0000256" key="4">
    <source>
        <dbReference type="ARBA" id="ARBA00022475"/>
    </source>
</evidence>
<dbReference type="GO" id="GO:0034707">
    <property type="term" value="C:chloride channel complex"/>
    <property type="evidence" value="ECO:0007669"/>
    <property type="project" value="UniProtKB-KW"/>
</dbReference>